<evidence type="ECO:0000256" key="8">
    <source>
        <dbReference type="ARBA" id="ARBA00023316"/>
    </source>
</evidence>
<dbReference type="PANTHER" id="PTHR30582">
    <property type="entry name" value="L,D-TRANSPEPTIDASE"/>
    <property type="match status" value="1"/>
</dbReference>
<name>A0ABR9VS90_9SYNC</name>
<keyword evidence="8 9" id="KW-0961">Cell wall biogenesis/degradation</keyword>
<dbReference type="InterPro" id="IPR050979">
    <property type="entry name" value="LD-transpeptidase"/>
</dbReference>
<reference evidence="11 12" key="1">
    <citation type="submission" date="2020-10" db="EMBL/GenBank/DDBJ databases">
        <authorList>
            <person name="Castelo-Branco R."/>
            <person name="Eusebio N."/>
            <person name="Adriana R."/>
            <person name="Vieira A."/>
            <person name="Brugerolle De Fraissinette N."/>
            <person name="Rezende De Castro R."/>
            <person name="Schneider M.P."/>
            <person name="Vasconcelos V."/>
            <person name="Leao P.N."/>
        </authorList>
    </citation>
    <scope>NUCLEOTIDE SEQUENCE [LARGE SCALE GENOMIC DNA]</scope>
    <source>
        <strain evidence="11 12">LEGE 00031</strain>
    </source>
</reference>
<keyword evidence="6 9" id="KW-0133">Cell shape</keyword>
<evidence type="ECO:0000259" key="10">
    <source>
        <dbReference type="PROSITE" id="PS52029"/>
    </source>
</evidence>
<evidence type="ECO:0000256" key="6">
    <source>
        <dbReference type="ARBA" id="ARBA00022960"/>
    </source>
</evidence>
<dbReference type="CDD" id="cd16913">
    <property type="entry name" value="YkuD_like"/>
    <property type="match status" value="1"/>
</dbReference>
<evidence type="ECO:0000256" key="7">
    <source>
        <dbReference type="ARBA" id="ARBA00022984"/>
    </source>
</evidence>
<protein>
    <submittedName>
        <fullName evidence="11">L,D-transpeptidase</fullName>
    </submittedName>
</protein>
<sequence length="204" mass="22062">MQKQFSPLARFALWLGGVSLTATSLVIPSTVQAQSSLNGGSAIPPLKPIPESTYIPPAAPVSTPTNPDSQALATHIVLVLGERRVYAYQNDKVLASYPVAVGKKGWETPQGNFQVIQMVENPVWENPWNGKKVAASLDGPIGIRWIGFWSDGKNTIGFHGTPKKHEHFLGTAASHGCVRMRNQDVVALFGMVQNGTPVRVVQKK</sequence>
<dbReference type="Gene3D" id="2.40.440.10">
    <property type="entry name" value="L,D-transpeptidase catalytic domain-like"/>
    <property type="match status" value="1"/>
</dbReference>
<evidence type="ECO:0000313" key="11">
    <source>
        <dbReference type="EMBL" id="MBE9254233.1"/>
    </source>
</evidence>
<feature type="active site" description="Nucleophile" evidence="9">
    <location>
        <position position="177"/>
    </location>
</feature>
<evidence type="ECO:0000256" key="5">
    <source>
        <dbReference type="ARBA" id="ARBA00022801"/>
    </source>
</evidence>
<dbReference type="RefSeq" id="WP_194019876.1">
    <property type="nucleotide sequence ID" value="NZ_JADEVV010000026.1"/>
</dbReference>
<evidence type="ECO:0000256" key="9">
    <source>
        <dbReference type="PROSITE-ProRule" id="PRU01373"/>
    </source>
</evidence>
<feature type="active site" description="Proton donor/acceptor" evidence="9">
    <location>
        <position position="159"/>
    </location>
</feature>
<dbReference type="InterPro" id="IPR038063">
    <property type="entry name" value="Transpep_catalytic_dom"/>
</dbReference>
<dbReference type="PANTHER" id="PTHR30582:SF24">
    <property type="entry name" value="L,D-TRANSPEPTIDASE ERFK_SRFK-RELATED"/>
    <property type="match status" value="1"/>
</dbReference>
<keyword evidence="3" id="KW-0328">Glycosyltransferase</keyword>
<dbReference type="Pfam" id="PF03734">
    <property type="entry name" value="YkuD"/>
    <property type="match status" value="1"/>
</dbReference>
<dbReference type="PROSITE" id="PS52029">
    <property type="entry name" value="LD_TPASE"/>
    <property type="match status" value="1"/>
</dbReference>
<dbReference type="Proteomes" id="UP000658720">
    <property type="component" value="Unassembled WGS sequence"/>
</dbReference>
<gene>
    <name evidence="11" type="ORF">IQ217_10355</name>
</gene>
<organism evidence="11 12">
    <name type="scientific">Synechocystis salina LEGE 00031</name>
    <dbReference type="NCBI Taxonomy" id="1828736"/>
    <lineage>
        <taxon>Bacteria</taxon>
        <taxon>Bacillati</taxon>
        <taxon>Cyanobacteriota</taxon>
        <taxon>Cyanophyceae</taxon>
        <taxon>Synechococcales</taxon>
        <taxon>Merismopediaceae</taxon>
        <taxon>Synechocystis</taxon>
    </lineage>
</organism>
<comment type="similarity">
    <text evidence="2">Belongs to the YkuD family.</text>
</comment>
<keyword evidence="12" id="KW-1185">Reference proteome</keyword>
<comment type="pathway">
    <text evidence="1 9">Cell wall biogenesis; peptidoglycan biosynthesis.</text>
</comment>
<evidence type="ECO:0000256" key="1">
    <source>
        <dbReference type="ARBA" id="ARBA00004752"/>
    </source>
</evidence>
<dbReference type="SUPFAM" id="SSF141523">
    <property type="entry name" value="L,D-transpeptidase catalytic domain-like"/>
    <property type="match status" value="1"/>
</dbReference>
<evidence type="ECO:0000256" key="2">
    <source>
        <dbReference type="ARBA" id="ARBA00005992"/>
    </source>
</evidence>
<accession>A0ABR9VS90</accession>
<evidence type="ECO:0000256" key="4">
    <source>
        <dbReference type="ARBA" id="ARBA00022679"/>
    </source>
</evidence>
<evidence type="ECO:0000256" key="3">
    <source>
        <dbReference type="ARBA" id="ARBA00022676"/>
    </source>
</evidence>
<dbReference type="InterPro" id="IPR005490">
    <property type="entry name" value="LD_TPept_cat_dom"/>
</dbReference>
<keyword evidence="7 9" id="KW-0573">Peptidoglycan synthesis</keyword>
<keyword evidence="4" id="KW-0808">Transferase</keyword>
<comment type="caution">
    <text evidence="11">The sequence shown here is derived from an EMBL/GenBank/DDBJ whole genome shotgun (WGS) entry which is preliminary data.</text>
</comment>
<feature type="domain" description="L,D-TPase catalytic" evidence="10">
    <location>
        <begin position="74"/>
        <end position="201"/>
    </location>
</feature>
<proteinExistence type="inferred from homology"/>
<dbReference type="EMBL" id="JADEVV010000026">
    <property type="protein sequence ID" value="MBE9254233.1"/>
    <property type="molecule type" value="Genomic_DNA"/>
</dbReference>
<evidence type="ECO:0000313" key="12">
    <source>
        <dbReference type="Proteomes" id="UP000658720"/>
    </source>
</evidence>
<keyword evidence="5" id="KW-0378">Hydrolase</keyword>